<proteinExistence type="predicted"/>
<gene>
    <name evidence="1" type="ORF">LTR37_002159</name>
</gene>
<protein>
    <submittedName>
        <fullName evidence="1">Uncharacterized protein</fullName>
    </submittedName>
</protein>
<organism evidence="1 2">
    <name type="scientific">Vermiconidia calcicola</name>
    <dbReference type="NCBI Taxonomy" id="1690605"/>
    <lineage>
        <taxon>Eukaryota</taxon>
        <taxon>Fungi</taxon>
        <taxon>Dikarya</taxon>
        <taxon>Ascomycota</taxon>
        <taxon>Pezizomycotina</taxon>
        <taxon>Dothideomycetes</taxon>
        <taxon>Dothideomycetidae</taxon>
        <taxon>Mycosphaerellales</taxon>
        <taxon>Extremaceae</taxon>
        <taxon>Vermiconidia</taxon>
    </lineage>
</organism>
<evidence type="ECO:0000313" key="1">
    <source>
        <dbReference type="EMBL" id="KAK3723013.1"/>
    </source>
</evidence>
<dbReference type="Proteomes" id="UP001281147">
    <property type="component" value="Unassembled WGS sequence"/>
</dbReference>
<keyword evidence="2" id="KW-1185">Reference proteome</keyword>
<reference evidence="1" key="1">
    <citation type="submission" date="2023-07" db="EMBL/GenBank/DDBJ databases">
        <title>Black Yeasts Isolated from many extreme environments.</title>
        <authorList>
            <person name="Coleine C."/>
            <person name="Stajich J.E."/>
            <person name="Selbmann L."/>
        </authorList>
    </citation>
    <scope>NUCLEOTIDE SEQUENCE</scope>
    <source>
        <strain evidence="1">CCFEE 5714</strain>
    </source>
</reference>
<comment type="caution">
    <text evidence="1">The sequence shown here is derived from an EMBL/GenBank/DDBJ whole genome shotgun (WGS) entry which is preliminary data.</text>
</comment>
<sequence>MAATTPLSTAATVSTTEQTSPFFRLPPELRNKIYLDLLPVPKDWKTFGEDFDKKRRDPQQGCHTSIIAVCKQIHSETASILYGNHSFEISVPSLGDVSFLGREIQFARVQYTNFFAINQFSKLTVSVRVDKGEHVCDVQDTLFTLFRHLSVKNKLRVLDIRINLAFDFWRFRFRSLEQGVTDLPVAHFCAFLTDPLLLIRSLDQKCFVVVHFNNCAGAPWKKMREDVRSVAFSDKPVPNYTVFSEYFEILKRWKAALVFDHQHEIGSMVRAEEDLIYARIRGDVGGFRDAHRALTAAVRGLAWALSVDCAGDVSKIGMELAAAIPDDSTDTSFFEYSRTYDIIREWQKREGKGTMRLGPYTITS</sequence>
<accession>A0ACC3NU41</accession>
<evidence type="ECO:0000313" key="2">
    <source>
        <dbReference type="Proteomes" id="UP001281147"/>
    </source>
</evidence>
<dbReference type="EMBL" id="JAUTXU010000011">
    <property type="protein sequence ID" value="KAK3723013.1"/>
    <property type="molecule type" value="Genomic_DNA"/>
</dbReference>
<name>A0ACC3NU41_9PEZI</name>